<dbReference type="EMBL" id="VLPL01000007">
    <property type="protein sequence ID" value="TSJ41583.1"/>
    <property type="molecule type" value="Genomic_DNA"/>
</dbReference>
<dbReference type="Pfam" id="PF00293">
    <property type="entry name" value="NUDIX"/>
    <property type="match status" value="1"/>
</dbReference>
<accession>A0A556MNS2</accession>
<dbReference type="SUPFAM" id="SSF55811">
    <property type="entry name" value="Nudix"/>
    <property type="match status" value="1"/>
</dbReference>
<dbReference type="Proteomes" id="UP000316008">
    <property type="component" value="Unassembled WGS sequence"/>
</dbReference>
<gene>
    <name evidence="12" type="ORF">FO442_14060</name>
</gene>
<dbReference type="CDD" id="cd02885">
    <property type="entry name" value="NUDIX_IPP_Isomerase"/>
    <property type="match status" value="1"/>
</dbReference>
<evidence type="ECO:0000313" key="13">
    <source>
        <dbReference type="Proteomes" id="UP000316008"/>
    </source>
</evidence>
<evidence type="ECO:0000256" key="3">
    <source>
        <dbReference type="ARBA" id="ARBA00012057"/>
    </source>
</evidence>
<evidence type="ECO:0000256" key="4">
    <source>
        <dbReference type="ARBA" id="ARBA00022490"/>
    </source>
</evidence>
<evidence type="ECO:0000256" key="6">
    <source>
        <dbReference type="ARBA" id="ARBA00022842"/>
    </source>
</evidence>
<evidence type="ECO:0000256" key="5">
    <source>
        <dbReference type="ARBA" id="ARBA00022723"/>
    </source>
</evidence>
<organism evidence="12 13">
    <name type="scientific">Fluviicola chungangensis</name>
    <dbReference type="NCBI Taxonomy" id="2597671"/>
    <lineage>
        <taxon>Bacteria</taxon>
        <taxon>Pseudomonadati</taxon>
        <taxon>Bacteroidota</taxon>
        <taxon>Flavobacteriia</taxon>
        <taxon>Flavobacteriales</taxon>
        <taxon>Crocinitomicaceae</taxon>
        <taxon>Fluviicola</taxon>
    </lineage>
</organism>
<dbReference type="HAMAP" id="MF_00202">
    <property type="entry name" value="Idi"/>
    <property type="match status" value="1"/>
</dbReference>
<evidence type="ECO:0000256" key="7">
    <source>
        <dbReference type="ARBA" id="ARBA00023211"/>
    </source>
</evidence>
<comment type="pathway">
    <text evidence="1">Isoprenoid biosynthesis; dimethylallyl diphosphate biosynthesis; dimethylallyl diphosphate from isopentenyl diphosphate: step 1/1.</text>
</comment>
<proteinExistence type="inferred from homology"/>
<keyword evidence="4" id="KW-0963">Cytoplasm</keyword>
<evidence type="ECO:0000256" key="9">
    <source>
        <dbReference type="ARBA" id="ARBA00023235"/>
    </source>
</evidence>
<dbReference type="EC" id="5.3.3.2" evidence="3 10"/>
<evidence type="ECO:0000256" key="1">
    <source>
        <dbReference type="ARBA" id="ARBA00004826"/>
    </source>
</evidence>
<dbReference type="PIRSF" id="PIRSF018427">
    <property type="entry name" value="Isopntndiph_ism"/>
    <property type="match status" value="1"/>
</dbReference>
<keyword evidence="7" id="KW-0464">Manganese</keyword>
<dbReference type="PANTHER" id="PTHR10885">
    <property type="entry name" value="ISOPENTENYL-DIPHOSPHATE DELTA-ISOMERASE"/>
    <property type="match status" value="1"/>
</dbReference>
<evidence type="ECO:0000256" key="2">
    <source>
        <dbReference type="ARBA" id="ARBA00007579"/>
    </source>
</evidence>
<evidence type="ECO:0000313" key="12">
    <source>
        <dbReference type="EMBL" id="TSJ41583.1"/>
    </source>
</evidence>
<dbReference type="InterPro" id="IPR000086">
    <property type="entry name" value="NUDIX_hydrolase_dom"/>
</dbReference>
<dbReference type="UniPathway" id="UPA00059">
    <property type="reaction ID" value="UER00104"/>
</dbReference>
<keyword evidence="9 12" id="KW-0413">Isomerase</keyword>
<name>A0A556MNS2_9FLAO</name>
<dbReference type="InterPro" id="IPR056375">
    <property type="entry name" value="Idi_bact"/>
</dbReference>
<dbReference type="AlphaFoldDB" id="A0A556MNS2"/>
<dbReference type="GO" id="GO:0004452">
    <property type="term" value="F:isopentenyl-diphosphate delta-isomerase activity"/>
    <property type="evidence" value="ECO:0007669"/>
    <property type="project" value="UniProtKB-UniRule"/>
</dbReference>
<evidence type="ECO:0000259" key="11">
    <source>
        <dbReference type="PROSITE" id="PS51462"/>
    </source>
</evidence>
<keyword evidence="8" id="KW-0414">Isoprene biosynthesis</keyword>
<dbReference type="RefSeq" id="WP_144333843.1">
    <property type="nucleotide sequence ID" value="NZ_VLPL01000007.1"/>
</dbReference>
<dbReference type="GO" id="GO:0050992">
    <property type="term" value="P:dimethylallyl diphosphate biosynthetic process"/>
    <property type="evidence" value="ECO:0007669"/>
    <property type="project" value="UniProtKB-UniPathway"/>
</dbReference>
<feature type="domain" description="Nudix hydrolase" evidence="11">
    <location>
        <begin position="27"/>
        <end position="158"/>
    </location>
</feature>
<dbReference type="GO" id="GO:0009240">
    <property type="term" value="P:isopentenyl diphosphate biosynthetic process"/>
    <property type="evidence" value="ECO:0007669"/>
    <property type="project" value="TreeGrafter"/>
</dbReference>
<keyword evidence="5" id="KW-0479">Metal-binding</keyword>
<dbReference type="OrthoDB" id="9809458at2"/>
<dbReference type="PANTHER" id="PTHR10885:SF0">
    <property type="entry name" value="ISOPENTENYL-DIPHOSPHATE DELTA-ISOMERASE"/>
    <property type="match status" value="1"/>
</dbReference>
<dbReference type="Gene3D" id="3.90.79.10">
    <property type="entry name" value="Nucleoside Triphosphate Pyrophosphohydrolase"/>
    <property type="match status" value="1"/>
</dbReference>
<reference evidence="12 13" key="1">
    <citation type="submission" date="2019-07" db="EMBL/GenBank/DDBJ databases">
        <authorList>
            <person name="Huq M.A."/>
        </authorList>
    </citation>
    <scope>NUCLEOTIDE SEQUENCE [LARGE SCALE GENOMIC DNA]</scope>
    <source>
        <strain evidence="12 13">MAH-3</strain>
    </source>
</reference>
<dbReference type="GO" id="GO:0005737">
    <property type="term" value="C:cytoplasm"/>
    <property type="evidence" value="ECO:0007669"/>
    <property type="project" value="TreeGrafter"/>
</dbReference>
<comment type="similarity">
    <text evidence="2">Belongs to the IPP isomerase type 1 family.</text>
</comment>
<sequence>METVVLVNDRDEAIGTMEKMEAHQKGVLHRAFSVLLYQNGKILLQQRSLNKYHSSGLWTNTCCSHPRPDETLENAGNRRLKEEMGIDCAVTPHFHFIYKAQLDGGLVEHELDYVLFGSYDGAIYPNPEEVMDYKWINWNELVEDITEHPERYTAWLQILVEDYKQNIEEILFS</sequence>
<dbReference type="InterPro" id="IPR011876">
    <property type="entry name" value="IsopentenylPP_isomerase_typ1"/>
</dbReference>
<evidence type="ECO:0000256" key="10">
    <source>
        <dbReference type="NCBIfam" id="TIGR02150"/>
    </source>
</evidence>
<dbReference type="InterPro" id="IPR015797">
    <property type="entry name" value="NUDIX_hydrolase-like_dom_sf"/>
</dbReference>
<dbReference type="PROSITE" id="PS51462">
    <property type="entry name" value="NUDIX"/>
    <property type="match status" value="1"/>
</dbReference>
<dbReference type="NCBIfam" id="NF002995">
    <property type="entry name" value="PRK03759.1"/>
    <property type="match status" value="1"/>
</dbReference>
<dbReference type="NCBIfam" id="TIGR02150">
    <property type="entry name" value="IPP_isom_1"/>
    <property type="match status" value="1"/>
</dbReference>
<evidence type="ECO:0000256" key="8">
    <source>
        <dbReference type="ARBA" id="ARBA00023229"/>
    </source>
</evidence>
<protein>
    <recommendedName>
        <fullName evidence="3 10">Isopentenyl-diphosphate delta-isomerase</fullName>
        <ecNumber evidence="3 10">5.3.3.2</ecNumber>
    </recommendedName>
</protein>
<keyword evidence="6" id="KW-0460">Magnesium</keyword>
<keyword evidence="13" id="KW-1185">Reference proteome</keyword>
<dbReference type="GO" id="GO:0046872">
    <property type="term" value="F:metal ion binding"/>
    <property type="evidence" value="ECO:0007669"/>
    <property type="project" value="UniProtKB-KW"/>
</dbReference>
<comment type="caution">
    <text evidence="12">The sequence shown here is derived from an EMBL/GenBank/DDBJ whole genome shotgun (WGS) entry which is preliminary data.</text>
</comment>